<dbReference type="InterPro" id="IPR000192">
    <property type="entry name" value="Aminotrans_V_dom"/>
</dbReference>
<dbReference type="GO" id="GO:0006534">
    <property type="term" value="P:cysteine metabolic process"/>
    <property type="evidence" value="ECO:0007669"/>
    <property type="project" value="UniProtKB-UniRule"/>
</dbReference>
<dbReference type="Gene3D" id="3.90.1150.10">
    <property type="entry name" value="Aspartate Aminotransferase, domain 1"/>
    <property type="match status" value="1"/>
</dbReference>
<dbReference type="InterPro" id="IPR016454">
    <property type="entry name" value="Cysteine_dSase"/>
</dbReference>
<evidence type="ECO:0000256" key="5">
    <source>
        <dbReference type="ARBA" id="ARBA00022898"/>
    </source>
</evidence>
<dbReference type="AlphaFoldDB" id="A0A497EZG6"/>
<dbReference type="NCBIfam" id="TIGR01979">
    <property type="entry name" value="sufS"/>
    <property type="match status" value="1"/>
</dbReference>
<protein>
    <recommendedName>
        <fullName evidence="3 8">Cysteine desulfurase</fullName>
        <ecNumber evidence="3 8">2.8.1.7</ecNumber>
    </recommendedName>
</protein>
<sequence>MLNISKIRKDFPILSTEINGHKLIYFDNAASSQKPVQVIEAIKRFYLEEYANVHRGVHTLSQKASELYDEAREVVGKFIGAKSNEVVFVKNTSEAINLVAYTWGLRNLDEGDEVLITLMEHHSNITPWVTLSNFKRFKVKFSSIKPDGTLDYEDLEKKISNKTKIVAMVHMSNVTGTINDVKRIIKLAHDHGALVLVDGAQSVPHMPVNVKNLQCDFLAFSGHKMLGPTGIGVLYVSEKILESIEPTISGGGTIRNVKWDAKENTCTIDWTPTPQKLEAGTPNIAGAIGLAEAVKYLEKIGMKNVRKHEEELTRYTLKRFEELEKTVIYGPLSPENRGGIITFNIGKLNPHQVALILDQYGIAVRSGFHCAEPLHHMLGASKGTVRASYYIYNSIEEVDRMVEIIKKIEEIA</sequence>
<organism evidence="10 11">
    <name type="scientific">Thermoproteota archaeon</name>
    <dbReference type="NCBI Taxonomy" id="2056631"/>
    <lineage>
        <taxon>Archaea</taxon>
        <taxon>Thermoproteota</taxon>
    </lineage>
</organism>
<dbReference type="PROSITE" id="PS00595">
    <property type="entry name" value="AA_TRANSFER_CLASS_5"/>
    <property type="match status" value="1"/>
</dbReference>
<dbReference type="Gene3D" id="3.40.640.10">
    <property type="entry name" value="Type I PLP-dependent aspartate aminotransferase-like (Major domain)"/>
    <property type="match status" value="1"/>
</dbReference>
<comment type="function">
    <text evidence="8">Catalyzes the removal of elemental sulfur and selenium atoms from L-cysteine, L-cystine, L-selenocysteine, and L-selenocystine to produce L-alanine.</text>
</comment>
<proteinExistence type="inferred from homology"/>
<dbReference type="InterPro" id="IPR020578">
    <property type="entry name" value="Aminotrans_V_PyrdxlP_BS"/>
</dbReference>
<dbReference type="EC" id="2.8.1.7" evidence="3 8"/>
<dbReference type="GO" id="GO:0031071">
    <property type="term" value="F:cysteine desulfurase activity"/>
    <property type="evidence" value="ECO:0007669"/>
    <property type="project" value="UniProtKB-UniRule"/>
</dbReference>
<dbReference type="Proteomes" id="UP000269499">
    <property type="component" value="Unassembled WGS sequence"/>
</dbReference>
<accession>A0A497EZG6</accession>
<comment type="similarity">
    <text evidence="2 8">Belongs to the class-V pyridoxal-phosphate-dependent aminotransferase family. Csd subfamily.</text>
</comment>
<evidence type="ECO:0000313" key="10">
    <source>
        <dbReference type="EMBL" id="RLE52432.1"/>
    </source>
</evidence>
<evidence type="ECO:0000256" key="8">
    <source>
        <dbReference type="RuleBase" id="RU004506"/>
    </source>
</evidence>
<feature type="domain" description="Aminotransferase class V" evidence="9">
    <location>
        <begin position="24"/>
        <end position="400"/>
    </location>
</feature>
<evidence type="ECO:0000256" key="1">
    <source>
        <dbReference type="ARBA" id="ARBA00001933"/>
    </source>
</evidence>
<comment type="catalytic activity">
    <reaction evidence="6 8">
        <text>(sulfur carrier)-H + L-cysteine = (sulfur carrier)-SH + L-alanine</text>
        <dbReference type="Rhea" id="RHEA:43892"/>
        <dbReference type="Rhea" id="RHEA-COMP:14737"/>
        <dbReference type="Rhea" id="RHEA-COMP:14739"/>
        <dbReference type="ChEBI" id="CHEBI:29917"/>
        <dbReference type="ChEBI" id="CHEBI:35235"/>
        <dbReference type="ChEBI" id="CHEBI:57972"/>
        <dbReference type="ChEBI" id="CHEBI:64428"/>
        <dbReference type="EC" id="2.8.1.7"/>
    </reaction>
</comment>
<dbReference type="SUPFAM" id="SSF53383">
    <property type="entry name" value="PLP-dependent transferases"/>
    <property type="match status" value="1"/>
</dbReference>
<evidence type="ECO:0000256" key="7">
    <source>
        <dbReference type="RuleBase" id="RU004504"/>
    </source>
</evidence>
<dbReference type="Pfam" id="PF00266">
    <property type="entry name" value="Aminotran_5"/>
    <property type="match status" value="1"/>
</dbReference>
<dbReference type="InterPro" id="IPR015421">
    <property type="entry name" value="PyrdxlP-dep_Trfase_major"/>
</dbReference>
<reference evidence="10 11" key="1">
    <citation type="submission" date="2018-06" db="EMBL/GenBank/DDBJ databases">
        <title>Extensive metabolic versatility and redundancy in microbially diverse, dynamic hydrothermal sediments.</title>
        <authorList>
            <person name="Dombrowski N."/>
            <person name="Teske A."/>
            <person name="Baker B.J."/>
        </authorList>
    </citation>
    <scope>NUCLEOTIDE SEQUENCE [LARGE SCALE GENOMIC DNA]</scope>
    <source>
        <strain evidence="10">B20_G2</strain>
    </source>
</reference>
<dbReference type="InterPro" id="IPR010970">
    <property type="entry name" value="Cys_dSase_SufS"/>
</dbReference>
<dbReference type="InterPro" id="IPR015422">
    <property type="entry name" value="PyrdxlP-dep_Trfase_small"/>
</dbReference>
<dbReference type="EMBL" id="QMRA01000119">
    <property type="protein sequence ID" value="RLE52432.1"/>
    <property type="molecule type" value="Genomic_DNA"/>
</dbReference>
<evidence type="ECO:0000313" key="11">
    <source>
        <dbReference type="Proteomes" id="UP000269499"/>
    </source>
</evidence>
<gene>
    <name evidence="10" type="ORF">DRJ26_04780</name>
</gene>
<dbReference type="PANTHER" id="PTHR43586">
    <property type="entry name" value="CYSTEINE DESULFURASE"/>
    <property type="match status" value="1"/>
</dbReference>
<evidence type="ECO:0000259" key="9">
    <source>
        <dbReference type="Pfam" id="PF00266"/>
    </source>
</evidence>
<dbReference type="PANTHER" id="PTHR43586:SF8">
    <property type="entry name" value="CYSTEINE DESULFURASE 1, CHLOROPLASTIC"/>
    <property type="match status" value="1"/>
</dbReference>
<keyword evidence="4 8" id="KW-0808">Transferase</keyword>
<evidence type="ECO:0000256" key="3">
    <source>
        <dbReference type="ARBA" id="ARBA00012239"/>
    </source>
</evidence>
<comment type="cofactor">
    <cofactor evidence="1 7">
        <name>pyridoxal 5'-phosphate</name>
        <dbReference type="ChEBI" id="CHEBI:597326"/>
    </cofactor>
</comment>
<name>A0A497EZG6_9CREN</name>
<evidence type="ECO:0000256" key="2">
    <source>
        <dbReference type="ARBA" id="ARBA00010447"/>
    </source>
</evidence>
<dbReference type="InterPro" id="IPR015424">
    <property type="entry name" value="PyrdxlP-dep_Trfase"/>
</dbReference>
<evidence type="ECO:0000256" key="4">
    <source>
        <dbReference type="ARBA" id="ARBA00022679"/>
    </source>
</evidence>
<dbReference type="PIRSF" id="PIRSF005572">
    <property type="entry name" value="NifS"/>
    <property type="match status" value="1"/>
</dbReference>
<comment type="caution">
    <text evidence="10">The sequence shown here is derived from an EMBL/GenBank/DDBJ whole genome shotgun (WGS) entry which is preliminary data.</text>
</comment>
<dbReference type="CDD" id="cd06453">
    <property type="entry name" value="SufS_like"/>
    <property type="match status" value="1"/>
</dbReference>
<evidence type="ECO:0000256" key="6">
    <source>
        <dbReference type="ARBA" id="ARBA00050776"/>
    </source>
</evidence>
<keyword evidence="5 8" id="KW-0663">Pyridoxal phosphate</keyword>
<dbReference type="GO" id="GO:0030170">
    <property type="term" value="F:pyridoxal phosphate binding"/>
    <property type="evidence" value="ECO:0007669"/>
    <property type="project" value="UniProtKB-UniRule"/>
</dbReference>